<accession>K0TQ26</accession>
<evidence type="ECO:0000313" key="1">
    <source>
        <dbReference type="EMBL" id="EJK75312.1"/>
    </source>
</evidence>
<gene>
    <name evidence="1" type="ORF">THAOC_02969</name>
</gene>
<evidence type="ECO:0000313" key="2">
    <source>
        <dbReference type="Proteomes" id="UP000266841"/>
    </source>
</evidence>
<comment type="caution">
    <text evidence="1">The sequence shown here is derived from an EMBL/GenBank/DDBJ whole genome shotgun (WGS) entry which is preliminary data.</text>
</comment>
<dbReference type="AlphaFoldDB" id="K0TQ26"/>
<evidence type="ECO:0008006" key="3">
    <source>
        <dbReference type="Google" id="ProtNLM"/>
    </source>
</evidence>
<protein>
    <recommendedName>
        <fullName evidence="3">B30.2/SPRY domain-containing protein</fullName>
    </recommendedName>
</protein>
<dbReference type="InterPro" id="IPR043136">
    <property type="entry name" value="B30.2/SPRY_sf"/>
</dbReference>
<keyword evidence="2" id="KW-1185">Reference proteome</keyword>
<sequence>MCANDPTMTPLHHDQPSELWGVTGLAMGYSKWMTLPRGNKRGRLPSATLDGLGNDLLLRCATYIGADGLAQLGRTSARFGISQAGQQRSLANEAARQQFLQSATDEERSRLPKYGDESDVGLLRALEQLRKPLCFDKLVGNGFRPQEHPASVTCTDDLGWSTAVSGHVMRGGRHCVEFEVKNDEQTLIHLGVIRPVSLTDGIDVVADWKGNVNPVRVSSSCKPVISEKLRSQSTTRWGESSVHCCNYSCYGGRCFWADWDVEDQIFEWQGQEASDGSGTIGLLLDLDEGTLSVFKNRRHLGVMKEGLGGEYCWFVTVGSPCSISISSGRAPN</sequence>
<dbReference type="OrthoDB" id="236214at2759"/>
<organism evidence="1 2">
    <name type="scientific">Thalassiosira oceanica</name>
    <name type="common">Marine diatom</name>
    <dbReference type="NCBI Taxonomy" id="159749"/>
    <lineage>
        <taxon>Eukaryota</taxon>
        <taxon>Sar</taxon>
        <taxon>Stramenopiles</taxon>
        <taxon>Ochrophyta</taxon>
        <taxon>Bacillariophyta</taxon>
        <taxon>Coscinodiscophyceae</taxon>
        <taxon>Thalassiosirophycidae</taxon>
        <taxon>Thalassiosirales</taxon>
        <taxon>Thalassiosiraceae</taxon>
        <taxon>Thalassiosira</taxon>
    </lineage>
</organism>
<name>K0TQ26_THAOC</name>
<dbReference type="EMBL" id="AGNL01003008">
    <property type="protein sequence ID" value="EJK75312.1"/>
    <property type="molecule type" value="Genomic_DNA"/>
</dbReference>
<reference evidence="1 2" key="1">
    <citation type="journal article" date="2012" name="Genome Biol.">
        <title>Genome and low-iron response of an oceanic diatom adapted to chronic iron limitation.</title>
        <authorList>
            <person name="Lommer M."/>
            <person name="Specht M."/>
            <person name="Roy A.S."/>
            <person name="Kraemer L."/>
            <person name="Andreson R."/>
            <person name="Gutowska M.A."/>
            <person name="Wolf J."/>
            <person name="Bergner S.V."/>
            <person name="Schilhabel M.B."/>
            <person name="Klostermeier U.C."/>
            <person name="Beiko R.G."/>
            <person name="Rosenstiel P."/>
            <person name="Hippler M."/>
            <person name="Laroche J."/>
        </authorList>
    </citation>
    <scope>NUCLEOTIDE SEQUENCE [LARGE SCALE GENOMIC DNA]</scope>
    <source>
        <strain evidence="1 2">CCMP1005</strain>
    </source>
</reference>
<proteinExistence type="predicted"/>
<dbReference type="Gene3D" id="2.60.120.920">
    <property type="match status" value="1"/>
</dbReference>
<dbReference type="Proteomes" id="UP000266841">
    <property type="component" value="Unassembled WGS sequence"/>
</dbReference>
<dbReference type="SUPFAM" id="SSF49899">
    <property type="entry name" value="Concanavalin A-like lectins/glucanases"/>
    <property type="match status" value="1"/>
</dbReference>
<dbReference type="InterPro" id="IPR013320">
    <property type="entry name" value="ConA-like_dom_sf"/>
</dbReference>